<comment type="similarity">
    <text evidence="2">Belongs to the CTP synthase family.</text>
</comment>
<protein>
    <recommendedName>
        <fullName evidence="3">CTP synthase (glutamine hydrolyzing)</fullName>
        <ecNumber evidence="3">6.3.4.2</ecNumber>
    </recommendedName>
</protein>
<accession>A0A841HN94</accession>
<keyword evidence="8" id="KW-0665">Pyrimidine biosynthesis</keyword>
<comment type="caution">
    <text evidence="11">The sequence shown here is derived from an EMBL/GenBank/DDBJ whole genome shotgun (WGS) entry which is preliminary data.</text>
</comment>
<dbReference type="PANTHER" id="PTHR11550:SF0">
    <property type="entry name" value="CTP SYNTHASE-RELATED"/>
    <property type="match status" value="1"/>
</dbReference>
<dbReference type="GO" id="GO:0042802">
    <property type="term" value="F:identical protein binding"/>
    <property type="evidence" value="ECO:0007669"/>
    <property type="project" value="TreeGrafter"/>
</dbReference>
<keyword evidence="5" id="KW-0547">Nucleotide-binding</keyword>
<dbReference type="InterPro" id="IPR004468">
    <property type="entry name" value="CTP_synthase"/>
</dbReference>
<evidence type="ECO:0000313" key="11">
    <source>
        <dbReference type="EMBL" id="MBB6094751.1"/>
    </source>
</evidence>
<evidence type="ECO:0000256" key="6">
    <source>
        <dbReference type="ARBA" id="ARBA00022840"/>
    </source>
</evidence>
<name>A0A841HN94_9GAMM</name>
<dbReference type="GO" id="GO:0005524">
    <property type="term" value="F:ATP binding"/>
    <property type="evidence" value="ECO:0007669"/>
    <property type="project" value="UniProtKB-KW"/>
</dbReference>
<sequence length="231" mass="24655">MRDRVLIGLVGDRSDAVVAHKAIPIALRLAGEAVGVDAAFEWLPTETIISADPLRRFDGLWCVPGSPYRNMDGALLAIRYARSKPIPFLGSCGGFQHAVVEYARNVLGWVDADHAETAPDSPRAVIAPLTCSLVEVSGSVRFVPGSRTAQAYGASEAHEGYHCSYGINPEFAQAIASGPLKVAARDDAGDIRAVELDDHPFFVASLFQSERAALKDVTPPLVVAFVRACAK</sequence>
<keyword evidence="12" id="KW-1185">Reference proteome</keyword>
<dbReference type="RefSeq" id="WP_184334154.1">
    <property type="nucleotide sequence ID" value="NZ_JACHHZ010000004.1"/>
</dbReference>
<dbReference type="Gene3D" id="3.40.50.880">
    <property type="match status" value="1"/>
</dbReference>
<evidence type="ECO:0000256" key="7">
    <source>
        <dbReference type="ARBA" id="ARBA00022962"/>
    </source>
</evidence>
<keyword evidence="4" id="KW-0436">Ligase</keyword>
<evidence type="ECO:0000256" key="9">
    <source>
        <dbReference type="ARBA" id="ARBA00047781"/>
    </source>
</evidence>
<evidence type="ECO:0000256" key="8">
    <source>
        <dbReference type="ARBA" id="ARBA00022975"/>
    </source>
</evidence>
<dbReference type="Proteomes" id="UP000588068">
    <property type="component" value="Unassembled WGS sequence"/>
</dbReference>
<dbReference type="SUPFAM" id="SSF52317">
    <property type="entry name" value="Class I glutamine amidotransferase-like"/>
    <property type="match status" value="1"/>
</dbReference>
<dbReference type="NCBIfam" id="NF004836">
    <property type="entry name" value="PRK06186.1"/>
    <property type="match status" value="1"/>
</dbReference>
<dbReference type="GO" id="GO:0005829">
    <property type="term" value="C:cytosol"/>
    <property type="evidence" value="ECO:0007669"/>
    <property type="project" value="TreeGrafter"/>
</dbReference>
<comment type="pathway">
    <text evidence="1">Pyrimidine metabolism; CTP biosynthesis via de novo pathway; CTP from UDP: step 2/2.</text>
</comment>
<feature type="domain" description="Glutamine amidotransferase" evidence="10">
    <location>
        <begin position="33"/>
        <end position="114"/>
    </location>
</feature>
<evidence type="ECO:0000256" key="3">
    <source>
        <dbReference type="ARBA" id="ARBA00012291"/>
    </source>
</evidence>
<evidence type="ECO:0000256" key="5">
    <source>
        <dbReference type="ARBA" id="ARBA00022741"/>
    </source>
</evidence>
<evidence type="ECO:0000259" key="10">
    <source>
        <dbReference type="Pfam" id="PF00117"/>
    </source>
</evidence>
<comment type="catalytic activity">
    <reaction evidence="9">
        <text>UTP + L-glutamine + ATP + H2O = CTP + L-glutamate + ADP + phosphate + 2 H(+)</text>
        <dbReference type="Rhea" id="RHEA:26426"/>
        <dbReference type="ChEBI" id="CHEBI:15377"/>
        <dbReference type="ChEBI" id="CHEBI:15378"/>
        <dbReference type="ChEBI" id="CHEBI:29985"/>
        <dbReference type="ChEBI" id="CHEBI:30616"/>
        <dbReference type="ChEBI" id="CHEBI:37563"/>
        <dbReference type="ChEBI" id="CHEBI:43474"/>
        <dbReference type="ChEBI" id="CHEBI:46398"/>
        <dbReference type="ChEBI" id="CHEBI:58359"/>
        <dbReference type="ChEBI" id="CHEBI:456216"/>
        <dbReference type="EC" id="6.3.4.2"/>
    </reaction>
</comment>
<dbReference type="PANTHER" id="PTHR11550">
    <property type="entry name" value="CTP SYNTHASE"/>
    <property type="match status" value="1"/>
</dbReference>
<dbReference type="InterPro" id="IPR017926">
    <property type="entry name" value="GATASE"/>
</dbReference>
<dbReference type="GO" id="GO:0044210">
    <property type="term" value="P:'de novo' CTP biosynthetic process"/>
    <property type="evidence" value="ECO:0007669"/>
    <property type="project" value="UniProtKB-UniPathway"/>
</dbReference>
<dbReference type="GO" id="GO:0016829">
    <property type="term" value="F:lyase activity"/>
    <property type="evidence" value="ECO:0007669"/>
    <property type="project" value="UniProtKB-KW"/>
</dbReference>
<gene>
    <name evidence="11" type="ORF">HNQ60_003638</name>
</gene>
<keyword evidence="11" id="KW-0456">Lyase</keyword>
<dbReference type="EMBL" id="JACHHZ010000004">
    <property type="protein sequence ID" value="MBB6094751.1"/>
    <property type="molecule type" value="Genomic_DNA"/>
</dbReference>
<reference evidence="11 12" key="1">
    <citation type="submission" date="2020-08" db="EMBL/GenBank/DDBJ databases">
        <title>Genomic Encyclopedia of Type Strains, Phase IV (KMG-IV): sequencing the most valuable type-strain genomes for metagenomic binning, comparative biology and taxonomic classification.</title>
        <authorList>
            <person name="Goeker M."/>
        </authorList>
    </citation>
    <scope>NUCLEOTIDE SEQUENCE [LARGE SCALE GENOMIC DNA]</scope>
    <source>
        <strain evidence="11 12">DSM 26723</strain>
    </source>
</reference>
<dbReference type="Pfam" id="PF00117">
    <property type="entry name" value="GATase"/>
    <property type="match status" value="1"/>
</dbReference>
<evidence type="ECO:0000256" key="2">
    <source>
        <dbReference type="ARBA" id="ARBA00007533"/>
    </source>
</evidence>
<dbReference type="EC" id="6.3.4.2" evidence="3"/>
<dbReference type="UniPathway" id="UPA00159">
    <property type="reaction ID" value="UER00277"/>
</dbReference>
<evidence type="ECO:0000313" key="12">
    <source>
        <dbReference type="Proteomes" id="UP000588068"/>
    </source>
</evidence>
<dbReference type="GO" id="GO:0003883">
    <property type="term" value="F:CTP synthase activity"/>
    <property type="evidence" value="ECO:0007669"/>
    <property type="project" value="UniProtKB-EC"/>
</dbReference>
<evidence type="ECO:0000256" key="1">
    <source>
        <dbReference type="ARBA" id="ARBA00005171"/>
    </source>
</evidence>
<keyword evidence="6" id="KW-0067">ATP-binding</keyword>
<keyword evidence="7" id="KW-0315">Glutamine amidotransferase</keyword>
<dbReference type="AlphaFoldDB" id="A0A841HN94"/>
<dbReference type="InterPro" id="IPR029062">
    <property type="entry name" value="Class_I_gatase-like"/>
</dbReference>
<proteinExistence type="inferred from homology"/>
<evidence type="ECO:0000256" key="4">
    <source>
        <dbReference type="ARBA" id="ARBA00022598"/>
    </source>
</evidence>
<organism evidence="11 12">
    <name type="scientific">Povalibacter uvarum</name>
    <dbReference type="NCBI Taxonomy" id="732238"/>
    <lineage>
        <taxon>Bacteria</taxon>
        <taxon>Pseudomonadati</taxon>
        <taxon>Pseudomonadota</taxon>
        <taxon>Gammaproteobacteria</taxon>
        <taxon>Steroidobacterales</taxon>
        <taxon>Steroidobacteraceae</taxon>
        <taxon>Povalibacter</taxon>
    </lineage>
</organism>
<dbReference type="GO" id="GO:0019856">
    <property type="term" value="P:pyrimidine nucleobase biosynthetic process"/>
    <property type="evidence" value="ECO:0007669"/>
    <property type="project" value="TreeGrafter"/>
</dbReference>